<sequence>MPGSKPPKAAGPPFNRPNGDIILRSSDETPTDFRVFKFLLSIASPFFATAFTLPQPDGDDETPVMEMDEDTHTLELVLGLCFPVTMHGLPRLESLRDLRLVMETAVKFDMDGIQQYVRTVLVEPRFIETQPLRVFAIACRYGWTEEAQGAAWYTLRYPADDPLVDELELISAGMYHRLLRYRQECGKIAASEVAALAEWNPNSAWLWDECWECLVAGSRGKEEGTCAGPRAWWLGWMQSVSDALRDRPWGETANKGDLFEAPCVQEVKICDECDKEIMSQLGDYIHVLAGKVNKKIAKVSCTGPNMASASVPTLTCDDFDELLYGSAR</sequence>
<dbReference type="EMBL" id="JABCKV010000056">
    <property type="protein sequence ID" value="KAG5644883.1"/>
    <property type="molecule type" value="Genomic_DNA"/>
</dbReference>
<dbReference type="InterPro" id="IPR000210">
    <property type="entry name" value="BTB/POZ_dom"/>
</dbReference>
<reference evidence="3" key="2">
    <citation type="submission" date="2021-10" db="EMBL/GenBank/DDBJ databases">
        <title>Phylogenomics reveals ancestral predisposition of the termite-cultivated fungus Termitomyces towards a domesticated lifestyle.</title>
        <authorList>
            <person name="Auxier B."/>
            <person name="Grum-Grzhimaylo A."/>
            <person name="Cardenas M.E."/>
            <person name="Lodge J.D."/>
            <person name="Laessoe T."/>
            <person name="Pedersen O."/>
            <person name="Smith M.E."/>
            <person name="Kuyper T.W."/>
            <person name="Franco-Molano E.A."/>
            <person name="Baroni T.J."/>
            <person name="Aanen D.K."/>
        </authorList>
    </citation>
    <scope>NUCLEOTIDE SEQUENCE</scope>
    <source>
        <strain evidence="3">AP01</strain>
        <tissue evidence="3">Mycelium</tissue>
    </source>
</reference>
<feature type="compositionally biased region" description="Low complexity" evidence="1">
    <location>
        <begin position="1"/>
        <end position="13"/>
    </location>
</feature>
<feature type="region of interest" description="Disordered" evidence="1">
    <location>
        <begin position="1"/>
        <end position="20"/>
    </location>
</feature>
<reference evidence="3" key="1">
    <citation type="submission" date="2020-07" db="EMBL/GenBank/DDBJ databases">
        <authorList>
            <person name="Nieuwenhuis M."/>
            <person name="Van De Peppel L.J.J."/>
        </authorList>
    </citation>
    <scope>NUCLEOTIDE SEQUENCE</scope>
    <source>
        <strain evidence="3">AP01</strain>
        <tissue evidence="3">Mycelium</tissue>
    </source>
</reference>
<feature type="domain" description="BTB" evidence="2">
    <location>
        <begin position="19"/>
        <end position="78"/>
    </location>
</feature>
<dbReference type="Gene3D" id="3.30.710.10">
    <property type="entry name" value="Potassium Channel Kv1.1, Chain A"/>
    <property type="match status" value="1"/>
</dbReference>
<comment type="caution">
    <text evidence="3">The sequence shown here is derived from an EMBL/GenBank/DDBJ whole genome shotgun (WGS) entry which is preliminary data.</text>
</comment>
<keyword evidence="4" id="KW-1185">Reference proteome</keyword>
<evidence type="ECO:0000256" key="1">
    <source>
        <dbReference type="SAM" id="MobiDB-lite"/>
    </source>
</evidence>
<dbReference type="Proteomes" id="UP000775547">
    <property type="component" value="Unassembled WGS sequence"/>
</dbReference>
<dbReference type="OrthoDB" id="3357985at2759"/>
<protein>
    <recommendedName>
        <fullName evidence="2">BTB domain-containing protein</fullName>
    </recommendedName>
</protein>
<evidence type="ECO:0000313" key="4">
    <source>
        <dbReference type="Proteomes" id="UP000775547"/>
    </source>
</evidence>
<dbReference type="AlphaFoldDB" id="A0A9P7G9Z7"/>
<dbReference type="InterPro" id="IPR011333">
    <property type="entry name" value="SKP1/BTB/POZ_sf"/>
</dbReference>
<evidence type="ECO:0000259" key="2">
    <source>
        <dbReference type="PROSITE" id="PS50097"/>
    </source>
</evidence>
<name>A0A9P7G9Z7_9AGAR</name>
<accession>A0A9P7G9Z7</accession>
<gene>
    <name evidence="3" type="ORF">DXG03_007524</name>
</gene>
<organism evidence="3 4">
    <name type="scientific">Asterophora parasitica</name>
    <dbReference type="NCBI Taxonomy" id="117018"/>
    <lineage>
        <taxon>Eukaryota</taxon>
        <taxon>Fungi</taxon>
        <taxon>Dikarya</taxon>
        <taxon>Basidiomycota</taxon>
        <taxon>Agaricomycotina</taxon>
        <taxon>Agaricomycetes</taxon>
        <taxon>Agaricomycetidae</taxon>
        <taxon>Agaricales</taxon>
        <taxon>Tricholomatineae</taxon>
        <taxon>Lyophyllaceae</taxon>
        <taxon>Asterophora</taxon>
    </lineage>
</organism>
<evidence type="ECO:0000313" key="3">
    <source>
        <dbReference type="EMBL" id="KAG5644883.1"/>
    </source>
</evidence>
<proteinExistence type="predicted"/>
<dbReference type="PROSITE" id="PS50097">
    <property type="entry name" value="BTB"/>
    <property type="match status" value="1"/>
</dbReference>